<proteinExistence type="predicted"/>
<accession>A0ABQ7ZYQ0</accession>
<dbReference type="EMBL" id="JAGKQM010000014">
    <property type="protein sequence ID" value="KAH0885387.1"/>
    <property type="molecule type" value="Genomic_DNA"/>
</dbReference>
<feature type="chain" id="PRO_5046692877" evidence="2">
    <location>
        <begin position="33"/>
        <end position="76"/>
    </location>
</feature>
<evidence type="ECO:0000313" key="4">
    <source>
        <dbReference type="Proteomes" id="UP000824890"/>
    </source>
</evidence>
<organism evidence="3 4">
    <name type="scientific">Brassica napus</name>
    <name type="common">Rape</name>
    <dbReference type="NCBI Taxonomy" id="3708"/>
    <lineage>
        <taxon>Eukaryota</taxon>
        <taxon>Viridiplantae</taxon>
        <taxon>Streptophyta</taxon>
        <taxon>Embryophyta</taxon>
        <taxon>Tracheophyta</taxon>
        <taxon>Spermatophyta</taxon>
        <taxon>Magnoliopsida</taxon>
        <taxon>eudicotyledons</taxon>
        <taxon>Gunneridae</taxon>
        <taxon>Pentapetalae</taxon>
        <taxon>rosids</taxon>
        <taxon>malvids</taxon>
        <taxon>Brassicales</taxon>
        <taxon>Brassicaceae</taxon>
        <taxon>Brassiceae</taxon>
        <taxon>Brassica</taxon>
    </lineage>
</organism>
<feature type="compositionally biased region" description="Basic residues" evidence="1">
    <location>
        <begin position="66"/>
        <end position="76"/>
    </location>
</feature>
<keyword evidence="2" id="KW-0732">Signal</keyword>
<evidence type="ECO:0000313" key="3">
    <source>
        <dbReference type="EMBL" id="KAH0885387.1"/>
    </source>
</evidence>
<feature type="region of interest" description="Disordered" evidence="1">
    <location>
        <begin position="41"/>
        <end position="76"/>
    </location>
</feature>
<dbReference type="Proteomes" id="UP000824890">
    <property type="component" value="Unassembled WGS sequence"/>
</dbReference>
<sequence length="76" mass="8140">MGKKSAMAMKTSHAPLFRLLFLLLSVVGLVGASDHSGPYIHTPPSGSCRGGIAKQDSSEVLARRSPPCRRPRLQNP</sequence>
<evidence type="ECO:0000256" key="2">
    <source>
        <dbReference type="SAM" id="SignalP"/>
    </source>
</evidence>
<reference evidence="3 4" key="1">
    <citation type="submission" date="2021-05" db="EMBL/GenBank/DDBJ databases">
        <title>Genome Assembly of Synthetic Allotetraploid Brassica napus Reveals Homoeologous Exchanges between Subgenomes.</title>
        <authorList>
            <person name="Davis J.T."/>
        </authorList>
    </citation>
    <scope>NUCLEOTIDE SEQUENCE [LARGE SCALE GENOMIC DNA]</scope>
    <source>
        <strain evidence="4">cv. Da-Ae</strain>
        <tissue evidence="3">Seedling</tissue>
    </source>
</reference>
<keyword evidence="4" id="KW-1185">Reference proteome</keyword>
<name>A0ABQ7ZYQ0_BRANA</name>
<comment type="caution">
    <text evidence="3">The sequence shown here is derived from an EMBL/GenBank/DDBJ whole genome shotgun (WGS) entry which is preliminary data.</text>
</comment>
<evidence type="ECO:0000256" key="1">
    <source>
        <dbReference type="SAM" id="MobiDB-lite"/>
    </source>
</evidence>
<feature type="signal peptide" evidence="2">
    <location>
        <begin position="1"/>
        <end position="32"/>
    </location>
</feature>
<protein>
    <submittedName>
        <fullName evidence="3">Uncharacterized protein</fullName>
    </submittedName>
</protein>
<gene>
    <name evidence="3" type="ORF">HID58_061483</name>
</gene>